<evidence type="ECO:0000313" key="7">
    <source>
        <dbReference type="Proteomes" id="UP000292373"/>
    </source>
</evidence>
<evidence type="ECO:0000256" key="3">
    <source>
        <dbReference type="ARBA" id="ARBA00022840"/>
    </source>
</evidence>
<evidence type="ECO:0000256" key="2">
    <source>
        <dbReference type="ARBA" id="ARBA00022741"/>
    </source>
</evidence>
<keyword evidence="7" id="KW-1185">Reference proteome</keyword>
<dbReference type="PANTHER" id="PTHR23407:SF1">
    <property type="entry name" value="5-FORMYLTETRAHYDROFOLATE CYCLO-LIGASE"/>
    <property type="match status" value="1"/>
</dbReference>
<dbReference type="GO" id="GO:0009396">
    <property type="term" value="P:folic acid-containing compound biosynthetic process"/>
    <property type="evidence" value="ECO:0007669"/>
    <property type="project" value="TreeGrafter"/>
</dbReference>
<dbReference type="Gene3D" id="3.40.50.10420">
    <property type="entry name" value="NagB/RpiA/CoA transferase-like"/>
    <property type="match status" value="1"/>
</dbReference>
<dbReference type="AlphaFoldDB" id="A0A4Q9KGF2"/>
<evidence type="ECO:0000313" key="6">
    <source>
        <dbReference type="EMBL" id="TBT88404.1"/>
    </source>
</evidence>
<accession>A0A4Q9KGF2</accession>
<protein>
    <recommendedName>
        <fullName evidence="4">5-formyltetrahydrofolate cyclo-ligase</fullName>
        <ecNumber evidence="4">6.3.3.2</ecNumber>
    </recommendedName>
</protein>
<dbReference type="RefSeq" id="WP_131166535.1">
    <property type="nucleotide sequence ID" value="NZ_SDMQ01000001.1"/>
</dbReference>
<comment type="catalytic activity">
    <reaction evidence="4">
        <text>(6S)-5-formyl-5,6,7,8-tetrahydrofolate + ATP = (6R)-5,10-methenyltetrahydrofolate + ADP + phosphate</text>
        <dbReference type="Rhea" id="RHEA:10488"/>
        <dbReference type="ChEBI" id="CHEBI:30616"/>
        <dbReference type="ChEBI" id="CHEBI:43474"/>
        <dbReference type="ChEBI" id="CHEBI:57455"/>
        <dbReference type="ChEBI" id="CHEBI:57457"/>
        <dbReference type="ChEBI" id="CHEBI:456216"/>
        <dbReference type="EC" id="6.3.3.2"/>
    </reaction>
</comment>
<feature type="compositionally biased region" description="Low complexity" evidence="5">
    <location>
        <begin position="29"/>
        <end position="38"/>
    </location>
</feature>
<dbReference type="Proteomes" id="UP000292373">
    <property type="component" value="Unassembled WGS sequence"/>
</dbReference>
<comment type="similarity">
    <text evidence="1 4">Belongs to the 5-formyltetrahydrofolate cyclo-ligase family.</text>
</comment>
<dbReference type="InterPro" id="IPR024185">
    <property type="entry name" value="FTHF_cligase-like_sf"/>
</dbReference>
<dbReference type="GO" id="GO:0046872">
    <property type="term" value="F:metal ion binding"/>
    <property type="evidence" value="ECO:0007669"/>
    <property type="project" value="UniProtKB-KW"/>
</dbReference>
<gene>
    <name evidence="6" type="ORF">ET989_00100</name>
</gene>
<dbReference type="GO" id="GO:0005524">
    <property type="term" value="F:ATP binding"/>
    <property type="evidence" value="ECO:0007669"/>
    <property type="project" value="UniProtKB-KW"/>
</dbReference>
<feature type="compositionally biased region" description="Pro residues" evidence="5">
    <location>
        <begin position="211"/>
        <end position="224"/>
    </location>
</feature>
<comment type="cofactor">
    <cofactor evidence="4">
        <name>Mg(2+)</name>
        <dbReference type="ChEBI" id="CHEBI:18420"/>
    </cofactor>
</comment>
<keyword evidence="3 4" id="KW-0067">ATP-binding</keyword>
<reference evidence="6 7" key="1">
    <citation type="submission" date="2019-01" db="EMBL/GenBank/DDBJ databases">
        <title>Lactibacter flavus gen. nov., sp. nov., a novel bacterium of the family Propionibacteriaceae isolated from raw milk and dairy products.</title>
        <authorList>
            <person name="Huptas C."/>
            <person name="Wenning M."/>
            <person name="Breitenwieser F."/>
            <person name="Doll E."/>
            <person name="Von Neubeck M."/>
            <person name="Busse H.-J."/>
            <person name="Scherer S."/>
        </authorList>
    </citation>
    <scope>NUCLEOTIDE SEQUENCE [LARGE SCALE GENOMIC DNA]</scope>
    <source>
        <strain evidence="6 7">KCTC 33808</strain>
    </source>
</reference>
<feature type="region of interest" description="Disordered" evidence="5">
    <location>
        <begin position="1"/>
        <end position="45"/>
    </location>
</feature>
<dbReference type="SUPFAM" id="SSF100950">
    <property type="entry name" value="NagB/RpiA/CoA transferase-like"/>
    <property type="match status" value="1"/>
</dbReference>
<dbReference type="GO" id="GO:0030272">
    <property type="term" value="F:5-formyltetrahydrofolate cyclo-ligase activity"/>
    <property type="evidence" value="ECO:0007669"/>
    <property type="project" value="UniProtKB-EC"/>
</dbReference>
<keyword evidence="6" id="KW-0436">Ligase</keyword>
<sequence length="224" mass="23266">MSSASPEGAPRASQSGAPTSPHPAKDALRAAVRAARAADPGREAADAARLPRLLEVSRGHATVACYFSVPPEPDTTALVEALADAGVRVLLPVLKGHRTPAWGWYDGPGSLVPGWRGIPEPGGEALGPDALAACSLVWVSALRATPAGYRLGTGGGWYDRALLRARPDAVRATLVGEGELVDALPRDPWDLPVDLVVTPTDTIATGARGVPWPPEAEQPRPPAR</sequence>
<evidence type="ECO:0000256" key="4">
    <source>
        <dbReference type="RuleBase" id="RU361279"/>
    </source>
</evidence>
<name>A0A4Q9KGF2_9ACTN</name>
<dbReference type="OrthoDB" id="3242798at2"/>
<evidence type="ECO:0000256" key="5">
    <source>
        <dbReference type="SAM" id="MobiDB-lite"/>
    </source>
</evidence>
<dbReference type="GO" id="GO:0035999">
    <property type="term" value="P:tetrahydrofolate interconversion"/>
    <property type="evidence" value="ECO:0007669"/>
    <property type="project" value="TreeGrafter"/>
</dbReference>
<dbReference type="InterPro" id="IPR002698">
    <property type="entry name" value="FTHF_cligase"/>
</dbReference>
<dbReference type="NCBIfam" id="TIGR02727">
    <property type="entry name" value="MTHFS_bact"/>
    <property type="match status" value="1"/>
</dbReference>
<keyword evidence="2 4" id="KW-0547">Nucleotide-binding</keyword>
<dbReference type="PANTHER" id="PTHR23407">
    <property type="entry name" value="ATPASE INHIBITOR/5-FORMYLTETRAHYDROFOLATE CYCLO-LIGASE"/>
    <property type="match status" value="1"/>
</dbReference>
<keyword evidence="4" id="KW-0460">Magnesium</keyword>
<organism evidence="6 7">
    <name type="scientific">Propioniciclava sinopodophylli</name>
    <dbReference type="NCBI Taxonomy" id="1837344"/>
    <lineage>
        <taxon>Bacteria</taxon>
        <taxon>Bacillati</taxon>
        <taxon>Actinomycetota</taxon>
        <taxon>Actinomycetes</taxon>
        <taxon>Propionibacteriales</taxon>
        <taxon>Propionibacteriaceae</taxon>
        <taxon>Propioniciclava</taxon>
    </lineage>
</organism>
<proteinExistence type="inferred from homology"/>
<dbReference type="EC" id="6.3.3.2" evidence="4"/>
<dbReference type="InterPro" id="IPR037171">
    <property type="entry name" value="NagB/RpiA_transferase-like"/>
</dbReference>
<evidence type="ECO:0000256" key="1">
    <source>
        <dbReference type="ARBA" id="ARBA00010638"/>
    </source>
</evidence>
<dbReference type="EMBL" id="SDMQ01000001">
    <property type="protein sequence ID" value="TBT88404.1"/>
    <property type="molecule type" value="Genomic_DNA"/>
</dbReference>
<keyword evidence="4" id="KW-0479">Metal-binding</keyword>
<feature type="region of interest" description="Disordered" evidence="5">
    <location>
        <begin position="204"/>
        <end position="224"/>
    </location>
</feature>
<comment type="caution">
    <text evidence="6">The sequence shown here is derived from an EMBL/GenBank/DDBJ whole genome shotgun (WGS) entry which is preliminary data.</text>
</comment>
<dbReference type="Pfam" id="PF01812">
    <property type="entry name" value="5-FTHF_cyc-lig"/>
    <property type="match status" value="1"/>
</dbReference>